<evidence type="ECO:0000256" key="1">
    <source>
        <dbReference type="SAM" id="Coils"/>
    </source>
</evidence>
<keyword evidence="1" id="KW-0175">Coiled coil</keyword>
<dbReference type="EMBL" id="NGKU01000001">
    <property type="protein sequence ID" value="OTN75845.1"/>
    <property type="molecule type" value="Genomic_DNA"/>
</dbReference>
<dbReference type="InterPro" id="IPR010540">
    <property type="entry name" value="CmpB_TMEM229"/>
</dbReference>
<proteinExistence type="predicted"/>
<dbReference type="Proteomes" id="UP000195043">
    <property type="component" value="Unassembled WGS sequence"/>
</dbReference>
<sequence length="257" mass="29779">MTTFNVIVLLFFMYSFIGWLWETIYCSFNAGHFVYRGFLIGPITPIYGFGILGVVYLLKPIHGSTGTLFLAAALLVTLLEYVTSFLLEKWFHASWWDYQDVWLNINGRVALPISVFWGACCVVIVRVVHPWLLSFATCLSATIGFLLPVALLMILSFDLGVTLANMAGFQRAVKRLEQELEHQKASADHYIEAIADKRQTWQERLQKVPVEWRELKESLPKLNFQQRRLLKNFQRLKVDNITNLQELKSFIEELRKK</sequence>
<keyword evidence="2" id="KW-1133">Transmembrane helix</keyword>
<keyword evidence="4" id="KW-1185">Reference proteome</keyword>
<evidence type="ECO:0000313" key="4">
    <source>
        <dbReference type="Proteomes" id="UP000195043"/>
    </source>
</evidence>
<feature type="transmembrane region" description="Helical" evidence="2">
    <location>
        <begin position="68"/>
        <end position="88"/>
    </location>
</feature>
<comment type="caution">
    <text evidence="3">The sequence shown here is derived from an EMBL/GenBank/DDBJ whole genome shotgun (WGS) entry which is preliminary data.</text>
</comment>
<feature type="transmembrane region" description="Helical" evidence="2">
    <location>
        <begin position="6"/>
        <end position="26"/>
    </location>
</feature>
<name>A0A242A481_9ENTE</name>
<dbReference type="AlphaFoldDB" id="A0A242A481"/>
<evidence type="ECO:0000256" key="2">
    <source>
        <dbReference type="SAM" id="Phobius"/>
    </source>
</evidence>
<feature type="transmembrane region" description="Helical" evidence="2">
    <location>
        <begin position="134"/>
        <end position="157"/>
    </location>
</feature>
<evidence type="ECO:0008006" key="5">
    <source>
        <dbReference type="Google" id="ProtNLM"/>
    </source>
</evidence>
<dbReference type="STRING" id="1834191.A5886_000921"/>
<protein>
    <recommendedName>
        <fullName evidence="5">ABC transporter permease</fullName>
    </recommendedName>
</protein>
<organism evidence="3 4">
    <name type="scientific">Candidatus Enterococcus testudinis</name>
    <dbReference type="NCBI Taxonomy" id="1834191"/>
    <lineage>
        <taxon>Bacteria</taxon>
        <taxon>Bacillati</taxon>
        <taxon>Bacillota</taxon>
        <taxon>Bacilli</taxon>
        <taxon>Lactobacillales</taxon>
        <taxon>Enterococcaceae</taxon>
        <taxon>Enterococcus</taxon>
    </lineage>
</organism>
<feature type="transmembrane region" description="Helical" evidence="2">
    <location>
        <begin position="109"/>
        <end position="128"/>
    </location>
</feature>
<keyword evidence="2" id="KW-0472">Membrane</keyword>
<gene>
    <name evidence="3" type="ORF">A5886_000921</name>
</gene>
<dbReference type="Pfam" id="PF06541">
    <property type="entry name" value="ABC_trans_CmpB"/>
    <property type="match status" value="1"/>
</dbReference>
<dbReference type="RefSeq" id="WP_086273863.1">
    <property type="nucleotide sequence ID" value="NZ_NGKU01000001.1"/>
</dbReference>
<reference evidence="3 4" key="1">
    <citation type="submission" date="2017-05" db="EMBL/GenBank/DDBJ databases">
        <title>The Genome Sequence of Enterococcus sp. 8G7_MSG3316.</title>
        <authorList>
            <consortium name="The Broad Institute Genomics Platform"/>
            <consortium name="The Broad Institute Genomic Center for Infectious Diseases"/>
            <person name="Earl A."/>
            <person name="Manson A."/>
            <person name="Schwartman J."/>
            <person name="Gilmore M."/>
            <person name="Abouelleil A."/>
            <person name="Cao P."/>
            <person name="Chapman S."/>
            <person name="Cusick C."/>
            <person name="Shea T."/>
            <person name="Young S."/>
            <person name="Neafsey D."/>
            <person name="Nusbaum C."/>
            <person name="Birren B."/>
        </authorList>
    </citation>
    <scope>NUCLEOTIDE SEQUENCE [LARGE SCALE GENOMIC DNA]</scope>
    <source>
        <strain evidence="3 4">8G7_MSG3316</strain>
    </source>
</reference>
<evidence type="ECO:0000313" key="3">
    <source>
        <dbReference type="EMBL" id="OTN75845.1"/>
    </source>
</evidence>
<accession>A0A242A481</accession>
<feature type="transmembrane region" description="Helical" evidence="2">
    <location>
        <begin position="33"/>
        <end position="56"/>
    </location>
</feature>
<feature type="coiled-coil region" evidence="1">
    <location>
        <begin position="166"/>
        <end position="193"/>
    </location>
</feature>
<keyword evidence="2" id="KW-0812">Transmembrane</keyword>
<dbReference type="OrthoDB" id="9789229at2"/>